<organism evidence="17">
    <name type="scientific">hydrothermal vent metagenome</name>
    <dbReference type="NCBI Taxonomy" id="652676"/>
    <lineage>
        <taxon>unclassified sequences</taxon>
        <taxon>metagenomes</taxon>
        <taxon>ecological metagenomes</taxon>
    </lineage>
</organism>
<evidence type="ECO:0000256" key="11">
    <source>
        <dbReference type="ARBA" id="ARBA00023053"/>
    </source>
</evidence>
<evidence type="ECO:0000256" key="4">
    <source>
        <dbReference type="ARBA" id="ARBA00022553"/>
    </source>
</evidence>
<evidence type="ECO:0000256" key="6">
    <source>
        <dbReference type="ARBA" id="ARBA00022643"/>
    </source>
</evidence>
<dbReference type="GO" id="GO:0055085">
    <property type="term" value="P:transmembrane transport"/>
    <property type="evidence" value="ECO:0007669"/>
    <property type="project" value="InterPro"/>
</dbReference>
<keyword evidence="7 16" id="KW-0812">Transmembrane</keyword>
<feature type="transmembrane region" description="Helical" evidence="16">
    <location>
        <begin position="367"/>
        <end position="387"/>
    </location>
</feature>
<keyword evidence="10" id="KW-0520">NAD</keyword>
<dbReference type="PIRSF" id="PIRSF016055">
    <property type="entry name" value="NADH-UbQ_OxRdtase_B_su"/>
    <property type="match status" value="1"/>
</dbReference>
<proteinExistence type="inferred from homology"/>
<dbReference type="NCBIfam" id="NF003756">
    <property type="entry name" value="PRK05349.1"/>
    <property type="match status" value="1"/>
</dbReference>
<dbReference type="EC" id="1.6.5.8" evidence="17"/>
<feature type="transmembrane region" description="Helical" evidence="16">
    <location>
        <begin position="57"/>
        <end position="78"/>
    </location>
</feature>
<keyword evidence="11" id="KW-0915">Sodium</keyword>
<dbReference type="NCBIfam" id="TIGR01937">
    <property type="entry name" value="nqrB"/>
    <property type="match status" value="1"/>
</dbReference>
<dbReference type="PANTHER" id="PTHR30578:SF1">
    <property type="entry name" value="NA(+)-TRANSLOCATING NADH-QUINONE REDUCTASE SUBUNIT B"/>
    <property type="match status" value="1"/>
</dbReference>
<dbReference type="Pfam" id="PF03116">
    <property type="entry name" value="NQR2_RnfD_RnfE"/>
    <property type="match status" value="1"/>
</dbReference>
<sequence length="400" mass="44418">MKFLRNFLDNQEKHFKEGGKLERLFPLYEAVDTFLYTSGEVTHKASHVRDGLDLKRMMLMVIYALIPTIIMALYNTGYQANLAISGLSNYEPSSWQQQFFIWMGLSFDASSILSNIVLGALYFFPIYLVTVAVGGLWEVLFAIIRKHEINEGFFVTSMLFPLILPPDIPYWQVALGVSFGVVIGKEVFGGVGMNILNPALTGRAFLFFAYPAQISGDKVWIAVDGLSQATPLAQLADTAMHLSYSWWDAFIGLIPGSMGETSTLAILIGALILIVTGIGSWRIMLSVLVGMVVMSLSFNWMGSSTNPMFAVTPIWHLVLGGFAFGTVFMATDPVTATITEQGKYYYGFFIGILVVLVRVVNPAFPEGMMLAILFMNVFAPIIDRFVIKSNIKRRLARNVQ</sequence>
<dbReference type="PANTHER" id="PTHR30578">
    <property type="entry name" value="ELECTRON TRANSPORT COMPLEX PROTEIN RNFD"/>
    <property type="match status" value="1"/>
</dbReference>
<evidence type="ECO:0000313" key="17">
    <source>
        <dbReference type="EMBL" id="VAX25176.1"/>
    </source>
</evidence>
<keyword evidence="3" id="KW-0997">Cell inner membrane</keyword>
<dbReference type="HAMAP" id="MF_00426">
    <property type="entry name" value="NqrB"/>
    <property type="match status" value="1"/>
</dbReference>
<keyword evidence="6" id="KW-0288">FMN</keyword>
<evidence type="ECO:0000256" key="15">
    <source>
        <dbReference type="ARBA" id="ARBA00023201"/>
    </source>
</evidence>
<evidence type="ECO:0000256" key="8">
    <source>
        <dbReference type="ARBA" id="ARBA00022967"/>
    </source>
</evidence>
<dbReference type="InterPro" id="IPR004338">
    <property type="entry name" value="NqrB/RnfD"/>
</dbReference>
<feature type="transmembrane region" description="Helical" evidence="16">
    <location>
        <begin position="344"/>
        <end position="361"/>
    </location>
</feature>
<dbReference type="GO" id="GO:0022904">
    <property type="term" value="P:respiratory electron transport chain"/>
    <property type="evidence" value="ECO:0007669"/>
    <property type="project" value="InterPro"/>
</dbReference>
<evidence type="ECO:0000256" key="13">
    <source>
        <dbReference type="ARBA" id="ARBA00023075"/>
    </source>
</evidence>
<keyword evidence="15" id="KW-0739">Sodium transport</keyword>
<dbReference type="GO" id="GO:0006814">
    <property type="term" value="P:sodium ion transport"/>
    <property type="evidence" value="ECO:0007669"/>
    <property type="project" value="UniProtKB-KW"/>
</dbReference>
<evidence type="ECO:0000256" key="12">
    <source>
        <dbReference type="ARBA" id="ARBA00023065"/>
    </source>
</evidence>
<evidence type="ECO:0000256" key="14">
    <source>
        <dbReference type="ARBA" id="ARBA00023136"/>
    </source>
</evidence>
<evidence type="ECO:0000256" key="10">
    <source>
        <dbReference type="ARBA" id="ARBA00023027"/>
    </source>
</evidence>
<dbReference type="GO" id="GO:0010181">
    <property type="term" value="F:FMN binding"/>
    <property type="evidence" value="ECO:0007669"/>
    <property type="project" value="InterPro"/>
</dbReference>
<keyword evidence="14 16" id="KW-0472">Membrane</keyword>
<keyword evidence="13" id="KW-0830">Ubiquinone</keyword>
<keyword evidence="9 16" id="KW-1133">Transmembrane helix</keyword>
<keyword evidence="4" id="KW-0597">Phosphoprotein</keyword>
<feature type="transmembrane region" description="Helical" evidence="16">
    <location>
        <begin position="124"/>
        <end position="144"/>
    </location>
</feature>
<evidence type="ECO:0000256" key="2">
    <source>
        <dbReference type="ARBA" id="ARBA00022475"/>
    </source>
</evidence>
<evidence type="ECO:0000256" key="16">
    <source>
        <dbReference type="SAM" id="Phobius"/>
    </source>
</evidence>
<dbReference type="EMBL" id="UOGD01000292">
    <property type="protein sequence ID" value="VAX25176.1"/>
    <property type="molecule type" value="Genomic_DNA"/>
</dbReference>
<protein>
    <submittedName>
        <fullName evidence="17">Na(+)-translocating NADH-quinone reductase subunit B</fullName>
        <ecNumber evidence="17">1.6.5.8</ecNumber>
    </submittedName>
</protein>
<keyword evidence="2" id="KW-1003">Cell membrane</keyword>
<evidence type="ECO:0000256" key="7">
    <source>
        <dbReference type="ARBA" id="ARBA00022692"/>
    </source>
</evidence>
<keyword evidence="12" id="KW-0406">Ion transport</keyword>
<evidence type="ECO:0000256" key="1">
    <source>
        <dbReference type="ARBA" id="ARBA00022448"/>
    </source>
</evidence>
<evidence type="ECO:0000256" key="5">
    <source>
        <dbReference type="ARBA" id="ARBA00022630"/>
    </source>
</evidence>
<evidence type="ECO:0000256" key="3">
    <source>
        <dbReference type="ARBA" id="ARBA00022519"/>
    </source>
</evidence>
<name>A0A3B1C3U5_9ZZZZ</name>
<evidence type="ECO:0000256" key="9">
    <source>
        <dbReference type="ARBA" id="ARBA00022989"/>
    </source>
</evidence>
<feature type="transmembrane region" description="Helical" evidence="16">
    <location>
        <begin position="264"/>
        <end position="294"/>
    </location>
</feature>
<dbReference type="InterPro" id="IPR010966">
    <property type="entry name" value="NqrB"/>
</dbReference>
<feature type="transmembrane region" description="Helical" evidence="16">
    <location>
        <begin position="314"/>
        <end position="332"/>
    </location>
</feature>
<dbReference type="GO" id="GO:0005886">
    <property type="term" value="C:plasma membrane"/>
    <property type="evidence" value="ECO:0007669"/>
    <property type="project" value="TreeGrafter"/>
</dbReference>
<accession>A0A3B1C3U5</accession>
<keyword evidence="5" id="KW-0285">Flavoprotein</keyword>
<reference evidence="17" key="1">
    <citation type="submission" date="2018-06" db="EMBL/GenBank/DDBJ databases">
        <authorList>
            <person name="Zhirakovskaya E."/>
        </authorList>
    </citation>
    <scope>NUCLEOTIDE SEQUENCE</scope>
</reference>
<dbReference type="AlphaFoldDB" id="A0A3B1C3U5"/>
<keyword evidence="17" id="KW-0560">Oxidoreductase</keyword>
<keyword evidence="1" id="KW-0813">Transport</keyword>
<dbReference type="GO" id="GO:0016655">
    <property type="term" value="F:oxidoreductase activity, acting on NAD(P)H, quinone or similar compound as acceptor"/>
    <property type="evidence" value="ECO:0007669"/>
    <property type="project" value="InterPro"/>
</dbReference>
<keyword evidence="8" id="KW-1278">Translocase</keyword>
<gene>
    <name evidence="17" type="ORF">MNBD_IGNAVI01-1078</name>
</gene>